<evidence type="ECO:0000256" key="5">
    <source>
        <dbReference type="ARBA" id="ARBA00022777"/>
    </source>
</evidence>
<dbReference type="CDD" id="cd00130">
    <property type="entry name" value="PAS"/>
    <property type="match status" value="1"/>
</dbReference>
<dbReference type="Gene3D" id="3.30.450.20">
    <property type="entry name" value="PAS domain"/>
    <property type="match status" value="1"/>
</dbReference>
<keyword evidence="4" id="KW-0808">Transferase</keyword>
<feature type="domain" description="Response regulatory" evidence="8">
    <location>
        <begin position="552"/>
        <end position="671"/>
    </location>
</feature>
<dbReference type="CDD" id="cd16922">
    <property type="entry name" value="HATPase_EvgS-ArcB-TorS-like"/>
    <property type="match status" value="1"/>
</dbReference>
<dbReference type="SMART" id="SM00448">
    <property type="entry name" value="REC"/>
    <property type="match status" value="1"/>
</dbReference>
<dbReference type="Pfam" id="PF00072">
    <property type="entry name" value="Response_reg"/>
    <property type="match status" value="1"/>
</dbReference>
<dbReference type="SUPFAM" id="SSF52172">
    <property type="entry name" value="CheY-like"/>
    <property type="match status" value="1"/>
</dbReference>
<dbReference type="SMART" id="SM00388">
    <property type="entry name" value="HisKA"/>
    <property type="match status" value="1"/>
</dbReference>
<dbReference type="InterPro" id="IPR003661">
    <property type="entry name" value="HisK_dim/P_dom"/>
</dbReference>
<dbReference type="NCBIfam" id="TIGR00229">
    <property type="entry name" value="sensory_box"/>
    <property type="match status" value="1"/>
</dbReference>
<keyword evidence="10" id="KW-0547">Nucleotide-binding</keyword>
<dbReference type="SUPFAM" id="SSF55781">
    <property type="entry name" value="GAF domain-like"/>
    <property type="match status" value="1"/>
</dbReference>
<dbReference type="InterPro" id="IPR036097">
    <property type="entry name" value="HisK_dim/P_sf"/>
</dbReference>
<dbReference type="CDD" id="cd00082">
    <property type="entry name" value="HisKA"/>
    <property type="match status" value="1"/>
</dbReference>
<dbReference type="SMART" id="SM00065">
    <property type="entry name" value="GAF"/>
    <property type="match status" value="1"/>
</dbReference>
<dbReference type="Gene3D" id="1.10.287.130">
    <property type="match status" value="1"/>
</dbReference>
<dbReference type="InterPro" id="IPR001789">
    <property type="entry name" value="Sig_transdc_resp-reg_receiver"/>
</dbReference>
<dbReference type="InterPro" id="IPR003594">
    <property type="entry name" value="HATPase_dom"/>
</dbReference>
<dbReference type="Gene3D" id="3.30.450.40">
    <property type="match status" value="1"/>
</dbReference>
<dbReference type="PROSITE" id="PS50109">
    <property type="entry name" value="HIS_KIN"/>
    <property type="match status" value="1"/>
</dbReference>
<dbReference type="PRINTS" id="PR00344">
    <property type="entry name" value="BCTRLSENSOR"/>
</dbReference>
<gene>
    <name evidence="10" type="ORF">ACFQ27_06540</name>
</gene>
<proteinExistence type="predicted"/>
<dbReference type="SMART" id="SM00387">
    <property type="entry name" value="HATPase_c"/>
    <property type="match status" value="1"/>
</dbReference>
<feature type="domain" description="Histidine kinase" evidence="7">
    <location>
        <begin position="307"/>
        <end position="528"/>
    </location>
</feature>
<evidence type="ECO:0000313" key="10">
    <source>
        <dbReference type="EMBL" id="MFD1190233.1"/>
    </source>
</evidence>
<feature type="modified residue" description="4-aspartylphosphate" evidence="6">
    <location>
        <position position="601"/>
    </location>
</feature>
<sequence>MALIGAGADLPGMLDAIVRMVEAEDPTILCSILLLDETGRRIAPGAAPSLPDSYNNAIYGIEIGPDVGCCGTAMFTGQRVVVEDIATDPLWAAFKTLAQGAGLASCWSEPIRVADGAVVGSFAIYHRTCTAPTEEDIAFIEAAAELTSLAIERDRDRARARQATEREVEAARDLTTFFEISADLLCITDFQSQFVRVNDAWTRVLGWSRAELEGQSYLDFMHPDDREATLAEAQIFQHGHEILAFRNRYRTVTGEYRVLEWQARQSNGLVYAAARDVTAQVEVAREMEAAREAAELANQAKSDFLANMSHEIRTPLNGVIGVIDALARTELSGAQREMVDLIRESGVNLAALVSDILDLSRIEAGGLELEEAVFDLGEALGGALAMARLNATAKGLNFRSYMSPAAQGRFRGDGLRLRQVLGNLLSNAVKFTETGTIAVELDCAVTPEGGEALSCSVSDTGVGFDPTQADQLFQRFNQIDATMTRRFGGSGLGLAICRSLVERMGGEISAESRPGEGSVFRFTVPLRREAVGGEAPHATAEPAVAPGARPLHVLLAEDNLANQKVVELLLSPFDIVLETVENGAQALEALRRDAFDLVLMDLQMPVMDGLTATRSIRHWEAERSARRTPIVVLSANAMAHHCAEALAAGADLHVAKPLTGAALLAGIEQALDHRGAA</sequence>
<evidence type="ECO:0000256" key="6">
    <source>
        <dbReference type="PROSITE-ProRule" id="PRU00169"/>
    </source>
</evidence>
<comment type="caution">
    <text evidence="10">The sequence shown here is derived from an EMBL/GenBank/DDBJ whole genome shotgun (WGS) entry which is preliminary data.</text>
</comment>
<dbReference type="SUPFAM" id="SSF55785">
    <property type="entry name" value="PYP-like sensor domain (PAS domain)"/>
    <property type="match status" value="1"/>
</dbReference>
<evidence type="ECO:0000256" key="2">
    <source>
        <dbReference type="ARBA" id="ARBA00012438"/>
    </source>
</evidence>
<keyword evidence="11" id="KW-1185">Reference proteome</keyword>
<dbReference type="InterPro" id="IPR013655">
    <property type="entry name" value="PAS_fold_3"/>
</dbReference>
<dbReference type="SMART" id="SM00091">
    <property type="entry name" value="PAS"/>
    <property type="match status" value="1"/>
</dbReference>
<dbReference type="EMBL" id="JBHTLQ010000010">
    <property type="protein sequence ID" value="MFD1190233.1"/>
    <property type="molecule type" value="Genomic_DNA"/>
</dbReference>
<dbReference type="InterPro" id="IPR004358">
    <property type="entry name" value="Sig_transdc_His_kin-like_C"/>
</dbReference>
<organism evidence="10 11">
    <name type="scientific">Phenylobacterium conjunctum</name>
    <dbReference type="NCBI Taxonomy" id="1298959"/>
    <lineage>
        <taxon>Bacteria</taxon>
        <taxon>Pseudomonadati</taxon>
        <taxon>Pseudomonadota</taxon>
        <taxon>Alphaproteobacteria</taxon>
        <taxon>Caulobacterales</taxon>
        <taxon>Caulobacteraceae</taxon>
        <taxon>Phenylobacterium</taxon>
    </lineage>
</organism>
<dbReference type="InterPro" id="IPR011006">
    <property type="entry name" value="CheY-like_superfamily"/>
</dbReference>
<evidence type="ECO:0000256" key="4">
    <source>
        <dbReference type="ARBA" id="ARBA00022679"/>
    </source>
</evidence>
<accession>A0ABW3SZY2</accession>
<dbReference type="EC" id="2.7.13.3" evidence="2"/>
<evidence type="ECO:0000259" key="8">
    <source>
        <dbReference type="PROSITE" id="PS50110"/>
    </source>
</evidence>
<dbReference type="InterPro" id="IPR029016">
    <property type="entry name" value="GAF-like_dom_sf"/>
</dbReference>
<protein>
    <recommendedName>
        <fullName evidence="2">histidine kinase</fullName>
        <ecNumber evidence="2">2.7.13.3</ecNumber>
    </recommendedName>
</protein>
<evidence type="ECO:0000256" key="1">
    <source>
        <dbReference type="ARBA" id="ARBA00000085"/>
    </source>
</evidence>
<feature type="domain" description="PAS" evidence="9">
    <location>
        <begin position="170"/>
        <end position="227"/>
    </location>
</feature>
<dbReference type="Pfam" id="PF13185">
    <property type="entry name" value="GAF_2"/>
    <property type="match status" value="1"/>
</dbReference>
<dbReference type="Gene3D" id="3.30.565.10">
    <property type="entry name" value="Histidine kinase-like ATPase, C-terminal domain"/>
    <property type="match status" value="1"/>
</dbReference>
<dbReference type="InterPro" id="IPR000014">
    <property type="entry name" value="PAS"/>
</dbReference>
<dbReference type="PANTHER" id="PTHR45339:SF5">
    <property type="entry name" value="HISTIDINE KINASE"/>
    <property type="match status" value="1"/>
</dbReference>
<dbReference type="Pfam" id="PF02518">
    <property type="entry name" value="HATPase_c"/>
    <property type="match status" value="1"/>
</dbReference>
<dbReference type="PANTHER" id="PTHR45339">
    <property type="entry name" value="HYBRID SIGNAL TRANSDUCTION HISTIDINE KINASE J"/>
    <property type="match status" value="1"/>
</dbReference>
<name>A0ABW3SZY2_9CAUL</name>
<dbReference type="CDD" id="cd17546">
    <property type="entry name" value="REC_hyHK_CKI1_RcsC-like"/>
    <property type="match status" value="1"/>
</dbReference>
<comment type="catalytic activity">
    <reaction evidence="1">
        <text>ATP + protein L-histidine = ADP + protein N-phospho-L-histidine.</text>
        <dbReference type="EC" id="2.7.13.3"/>
    </reaction>
</comment>
<keyword evidence="5" id="KW-0418">Kinase</keyword>
<dbReference type="PROSITE" id="PS50112">
    <property type="entry name" value="PAS"/>
    <property type="match status" value="1"/>
</dbReference>
<dbReference type="InterPro" id="IPR005467">
    <property type="entry name" value="His_kinase_dom"/>
</dbReference>
<keyword evidence="3 6" id="KW-0597">Phosphoprotein</keyword>
<evidence type="ECO:0000259" key="7">
    <source>
        <dbReference type="PROSITE" id="PS50109"/>
    </source>
</evidence>
<dbReference type="SUPFAM" id="SSF47384">
    <property type="entry name" value="Homodimeric domain of signal transducing histidine kinase"/>
    <property type="match status" value="1"/>
</dbReference>
<keyword evidence="10" id="KW-0067">ATP-binding</keyword>
<dbReference type="SUPFAM" id="SSF55874">
    <property type="entry name" value="ATPase domain of HSP90 chaperone/DNA topoisomerase II/histidine kinase"/>
    <property type="match status" value="1"/>
</dbReference>
<dbReference type="InterPro" id="IPR035965">
    <property type="entry name" value="PAS-like_dom_sf"/>
</dbReference>
<evidence type="ECO:0000256" key="3">
    <source>
        <dbReference type="ARBA" id="ARBA00022553"/>
    </source>
</evidence>
<dbReference type="Gene3D" id="3.40.50.2300">
    <property type="match status" value="1"/>
</dbReference>
<dbReference type="PROSITE" id="PS50110">
    <property type="entry name" value="RESPONSE_REGULATORY"/>
    <property type="match status" value="1"/>
</dbReference>
<dbReference type="Proteomes" id="UP001597216">
    <property type="component" value="Unassembled WGS sequence"/>
</dbReference>
<dbReference type="RefSeq" id="WP_377353038.1">
    <property type="nucleotide sequence ID" value="NZ_JBHTLQ010000010.1"/>
</dbReference>
<evidence type="ECO:0000313" key="11">
    <source>
        <dbReference type="Proteomes" id="UP001597216"/>
    </source>
</evidence>
<dbReference type="InterPro" id="IPR003018">
    <property type="entry name" value="GAF"/>
</dbReference>
<reference evidence="11" key="1">
    <citation type="journal article" date="2019" name="Int. J. Syst. Evol. Microbiol.">
        <title>The Global Catalogue of Microorganisms (GCM) 10K type strain sequencing project: providing services to taxonomists for standard genome sequencing and annotation.</title>
        <authorList>
            <consortium name="The Broad Institute Genomics Platform"/>
            <consortium name="The Broad Institute Genome Sequencing Center for Infectious Disease"/>
            <person name="Wu L."/>
            <person name="Ma J."/>
        </authorList>
    </citation>
    <scope>NUCLEOTIDE SEQUENCE [LARGE SCALE GENOMIC DNA]</scope>
    <source>
        <strain evidence="11">CCUG 55074</strain>
    </source>
</reference>
<dbReference type="InterPro" id="IPR036890">
    <property type="entry name" value="HATPase_C_sf"/>
</dbReference>
<dbReference type="Pfam" id="PF08447">
    <property type="entry name" value="PAS_3"/>
    <property type="match status" value="1"/>
</dbReference>
<dbReference type="GO" id="GO:0005524">
    <property type="term" value="F:ATP binding"/>
    <property type="evidence" value="ECO:0007669"/>
    <property type="project" value="UniProtKB-KW"/>
</dbReference>
<evidence type="ECO:0000259" key="9">
    <source>
        <dbReference type="PROSITE" id="PS50112"/>
    </source>
</evidence>
<dbReference type="Pfam" id="PF00512">
    <property type="entry name" value="HisKA"/>
    <property type="match status" value="1"/>
</dbReference>